<protein>
    <submittedName>
        <fullName evidence="1">Uncharacterized protein</fullName>
    </submittedName>
</protein>
<gene>
    <name evidence="1" type="ORF">NBO_449g0002</name>
</gene>
<organism evidence="1 2">
    <name type="scientific">Nosema bombycis (strain CQ1 / CVCC 102059)</name>
    <name type="common">Microsporidian parasite</name>
    <name type="synonym">Pebrine of silkworm</name>
    <dbReference type="NCBI Taxonomy" id="578461"/>
    <lineage>
        <taxon>Eukaryota</taxon>
        <taxon>Fungi</taxon>
        <taxon>Fungi incertae sedis</taxon>
        <taxon>Microsporidia</taxon>
        <taxon>Nosematidae</taxon>
        <taxon>Nosema</taxon>
    </lineage>
</organism>
<sequence>MIRLDLNVVNTGTESRKSIFDELTRLHKLYLQPFQNPSKKKKKVLQVGILY</sequence>
<name>R0KQD1_NOSB1</name>
<accession>R0KQD1</accession>
<proteinExistence type="predicted"/>
<evidence type="ECO:0000313" key="1">
    <source>
        <dbReference type="EMBL" id="EOB12402.1"/>
    </source>
</evidence>
<dbReference type="HOGENOM" id="CLU_3106993_0_0_1"/>
<dbReference type="VEuPathDB" id="MicrosporidiaDB:NBO_449g0002"/>
<evidence type="ECO:0000313" key="2">
    <source>
        <dbReference type="Proteomes" id="UP000016927"/>
    </source>
</evidence>
<reference evidence="1 2" key="1">
    <citation type="journal article" date="2013" name="BMC Genomics">
        <title>Comparative genomics of parasitic silkworm microsporidia reveal an association between genome expansion and host adaptation.</title>
        <authorList>
            <person name="Pan G."/>
            <person name="Xu J."/>
            <person name="Li T."/>
            <person name="Xia Q."/>
            <person name="Liu S.L."/>
            <person name="Zhang G."/>
            <person name="Li S."/>
            <person name="Li C."/>
            <person name="Liu H."/>
            <person name="Yang L."/>
            <person name="Liu T."/>
            <person name="Zhang X."/>
            <person name="Wu Z."/>
            <person name="Fan W."/>
            <person name="Dang X."/>
            <person name="Xiang H."/>
            <person name="Tao M."/>
            <person name="Li Y."/>
            <person name="Hu J."/>
            <person name="Li Z."/>
            <person name="Lin L."/>
            <person name="Luo J."/>
            <person name="Geng L."/>
            <person name="Wang L."/>
            <person name="Long M."/>
            <person name="Wan Y."/>
            <person name="He N."/>
            <person name="Zhang Z."/>
            <person name="Lu C."/>
            <person name="Keeling P.J."/>
            <person name="Wang J."/>
            <person name="Xiang Z."/>
            <person name="Zhou Z."/>
        </authorList>
    </citation>
    <scope>NUCLEOTIDE SEQUENCE [LARGE SCALE GENOMIC DNA]</scope>
    <source>
        <strain evidence="2">CQ1 / CVCC 102059</strain>
    </source>
</reference>
<dbReference type="EMBL" id="KB909357">
    <property type="protein sequence ID" value="EOB12402.1"/>
    <property type="molecule type" value="Genomic_DNA"/>
</dbReference>
<dbReference type="Proteomes" id="UP000016927">
    <property type="component" value="Unassembled WGS sequence"/>
</dbReference>
<dbReference type="AlphaFoldDB" id="R0KQD1"/>
<keyword evidence="2" id="KW-1185">Reference proteome</keyword>